<dbReference type="Gene3D" id="1.10.10.160">
    <property type="match status" value="1"/>
</dbReference>
<feature type="binding site" evidence="11">
    <location>
        <begin position="28"/>
        <end position="35"/>
    </location>
    <ligand>
        <name>ATP</name>
        <dbReference type="ChEBI" id="CHEBI:30616"/>
    </ligand>
</feature>
<dbReference type="Proteomes" id="UP000178975">
    <property type="component" value="Unassembled WGS sequence"/>
</dbReference>
<dbReference type="InterPro" id="IPR014016">
    <property type="entry name" value="UvrD-like_ATP-bd"/>
</dbReference>
<keyword evidence="6" id="KW-0238">DNA-binding</keyword>
<keyword evidence="5 11" id="KW-0067">ATP-binding</keyword>
<evidence type="ECO:0000256" key="10">
    <source>
        <dbReference type="ARBA" id="ARBA00048988"/>
    </source>
</evidence>
<organism evidence="15 16">
    <name type="scientific">Candidatus Nomurabacteria bacterium RIFOXYC2_FULL_36_19</name>
    <dbReference type="NCBI Taxonomy" id="1801806"/>
    <lineage>
        <taxon>Bacteria</taxon>
        <taxon>Candidatus Nomuraibacteriota</taxon>
    </lineage>
</organism>
<dbReference type="GO" id="GO:0016887">
    <property type="term" value="F:ATP hydrolysis activity"/>
    <property type="evidence" value="ECO:0007669"/>
    <property type="project" value="RHEA"/>
</dbReference>
<comment type="similarity">
    <text evidence="1">Belongs to the helicase family. UvrD subfamily.</text>
</comment>
<dbReference type="InterPro" id="IPR027417">
    <property type="entry name" value="P-loop_NTPase"/>
</dbReference>
<feature type="domain" description="UvrD-like helicase C-terminal" evidence="14">
    <location>
        <begin position="275"/>
        <end position="531"/>
    </location>
</feature>
<name>A0A1F6YWS7_9BACT</name>
<evidence type="ECO:0000256" key="9">
    <source>
        <dbReference type="ARBA" id="ARBA00034808"/>
    </source>
</evidence>
<protein>
    <recommendedName>
        <fullName evidence="9">DNA 3'-5' helicase</fullName>
        <ecNumber evidence="9">5.6.2.4</ecNumber>
    </recommendedName>
</protein>
<dbReference type="InterPro" id="IPR014017">
    <property type="entry name" value="DNA_helicase_UvrD-like_C"/>
</dbReference>
<comment type="catalytic activity">
    <reaction evidence="8">
        <text>Couples ATP hydrolysis with the unwinding of duplex DNA by translocating in the 3'-5' direction.</text>
        <dbReference type="EC" id="5.6.2.4"/>
    </reaction>
</comment>
<dbReference type="Pfam" id="PF13361">
    <property type="entry name" value="UvrD_C"/>
    <property type="match status" value="2"/>
</dbReference>
<feature type="domain" description="UvrD-like helicase ATP-binding" evidence="13">
    <location>
        <begin position="7"/>
        <end position="274"/>
    </location>
</feature>
<comment type="catalytic activity">
    <reaction evidence="10">
        <text>ATP + H2O = ADP + phosphate + H(+)</text>
        <dbReference type="Rhea" id="RHEA:13065"/>
        <dbReference type="ChEBI" id="CHEBI:15377"/>
        <dbReference type="ChEBI" id="CHEBI:15378"/>
        <dbReference type="ChEBI" id="CHEBI:30616"/>
        <dbReference type="ChEBI" id="CHEBI:43474"/>
        <dbReference type="ChEBI" id="CHEBI:456216"/>
        <dbReference type="EC" id="5.6.2.4"/>
    </reaction>
</comment>
<sequence length="641" mass="71762">MAWNDNLEIGTPAHEIASSTHNRIRVLAGPGAGKSFAMKRRVARVLEVDQIDPARVLAVTFTRVAAEDLHRELISLGVPGADHLNGKTIHSLAMTILMRNHVLTALGRNPRPLNKFELEPLLEDLSNIHGNKHARRRLMSAYGAAWARLQTQQPGYAQSPADQAFVDELVRWLRTHEAMLMDELIPHLYQYLHANPGANERTEYEHLLVDEYQDLNRAEQEVLRLLSEHGSICIIGDDDQSIYSFRHAHPDGIRQWATLHATDEHAISECRRCPTTVVRMANALIAKNTDRIAGKVMTERLANGVGEVAIRQYRTVGEEAKAVADKITALIATGVAPQEIIVLTQREIFAAPIFNLLKEQGVPIKSYYAESELDTTEAQERFAILKLLLNNEDRVALRWLLGRGHNNWRTKPYRKLMSYVRTSNLSPWETLSGLETGIITLPYTNTLVTRFKEIKAELSTLQTAPDLDEFIKLWLPETEETALLAGTVASSKGEAENPQELYEALYEAITQPEIPLEVTQVRVMSLHKSKGLSSPFVFIVGSIEGLLPARSDQTMTPEEQLAKLEEDRRLFYVGITRVKSDLPNRNGYLGITYAQTMIAADAYSSQISPVQVIRGIAHLQASRFIGEMAPHAPRAESNTPL</sequence>
<dbReference type="EC" id="5.6.2.4" evidence="9"/>
<evidence type="ECO:0000256" key="7">
    <source>
        <dbReference type="ARBA" id="ARBA00023235"/>
    </source>
</evidence>
<dbReference type="SUPFAM" id="SSF52540">
    <property type="entry name" value="P-loop containing nucleoside triphosphate hydrolases"/>
    <property type="match status" value="1"/>
</dbReference>
<dbReference type="GO" id="GO:0005524">
    <property type="term" value="F:ATP binding"/>
    <property type="evidence" value="ECO:0007669"/>
    <property type="project" value="UniProtKB-UniRule"/>
</dbReference>
<proteinExistence type="inferred from homology"/>
<dbReference type="Gene3D" id="1.10.486.10">
    <property type="entry name" value="PCRA, domain 4"/>
    <property type="match status" value="1"/>
</dbReference>
<evidence type="ECO:0000256" key="3">
    <source>
        <dbReference type="ARBA" id="ARBA00022801"/>
    </source>
</evidence>
<keyword evidence="12" id="KW-0175">Coiled coil</keyword>
<evidence type="ECO:0000259" key="13">
    <source>
        <dbReference type="PROSITE" id="PS51198"/>
    </source>
</evidence>
<evidence type="ECO:0000256" key="2">
    <source>
        <dbReference type="ARBA" id="ARBA00022741"/>
    </source>
</evidence>
<comment type="caution">
    <text evidence="15">The sequence shown here is derived from an EMBL/GenBank/DDBJ whole genome shotgun (WGS) entry which is preliminary data.</text>
</comment>
<evidence type="ECO:0000259" key="14">
    <source>
        <dbReference type="PROSITE" id="PS51217"/>
    </source>
</evidence>
<dbReference type="InterPro" id="IPR000212">
    <property type="entry name" value="DNA_helicase_UvrD/REP"/>
</dbReference>
<evidence type="ECO:0000256" key="4">
    <source>
        <dbReference type="ARBA" id="ARBA00022806"/>
    </source>
</evidence>
<keyword evidence="3 11" id="KW-0378">Hydrolase</keyword>
<keyword evidence="4 11" id="KW-0347">Helicase</keyword>
<evidence type="ECO:0000313" key="15">
    <source>
        <dbReference type="EMBL" id="OGJ10816.1"/>
    </source>
</evidence>
<reference evidence="15 16" key="1">
    <citation type="journal article" date="2016" name="Nat. Commun.">
        <title>Thousands of microbial genomes shed light on interconnected biogeochemical processes in an aquifer system.</title>
        <authorList>
            <person name="Anantharaman K."/>
            <person name="Brown C.T."/>
            <person name="Hug L.A."/>
            <person name="Sharon I."/>
            <person name="Castelle C.J."/>
            <person name="Probst A.J."/>
            <person name="Thomas B.C."/>
            <person name="Singh A."/>
            <person name="Wilkins M.J."/>
            <person name="Karaoz U."/>
            <person name="Brodie E.L."/>
            <person name="Williams K.H."/>
            <person name="Hubbard S.S."/>
            <person name="Banfield J.F."/>
        </authorList>
    </citation>
    <scope>NUCLEOTIDE SEQUENCE [LARGE SCALE GENOMIC DNA]</scope>
</reference>
<dbReference type="PROSITE" id="PS51217">
    <property type="entry name" value="UVRD_HELICASE_CTER"/>
    <property type="match status" value="1"/>
</dbReference>
<accession>A0A1F6YWS7</accession>
<dbReference type="Pfam" id="PF00580">
    <property type="entry name" value="UvrD-helicase"/>
    <property type="match status" value="1"/>
</dbReference>
<dbReference type="PANTHER" id="PTHR11070">
    <property type="entry name" value="UVRD / RECB / PCRA DNA HELICASE FAMILY MEMBER"/>
    <property type="match status" value="1"/>
</dbReference>
<dbReference type="GO" id="GO:0000725">
    <property type="term" value="P:recombinational repair"/>
    <property type="evidence" value="ECO:0007669"/>
    <property type="project" value="TreeGrafter"/>
</dbReference>
<evidence type="ECO:0000313" key="16">
    <source>
        <dbReference type="Proteomes" id="UP000178975"/>
    </source>
</evidence>
<evidence type="ECO:0000256" key="12">
    <source>
        <dbReference type="SAM" id="Coils"/>
    </source>
</evidence>
<keyword evidence="7" id="KW-0413">Isomerase</keyword>
<feature type="coiled-coil region" evidence="12">
    <location>
        <begin position="201"/>
        <end position="228"/>
    </location>
</feature>
<evidence type="ECO:0000256" key="5">
    <source>
        <dbReference type="ARBA" id="ARBA00022840"/>
    </source>
</evidence>
<gene>
    <name evidence="15" type="ORF">A2456_02205</name>
</gene>
<evidence type="ECO:0000256" key="1">
    <source>
        <dbReference type="ARBA" id="ARBA00009922"/>
    </source>
</evidence>
<dbReference type="PROSITE" id="PS51198">
    <property type="entry name" value="UVRD_HELICASE_ATP_BIND"/>
    <property type="match status" value="1"/>
</dbReference>
<dbReference type="PANTHER" id="PTHR11070:SF2">
    <property type="entry name" value="ATP-DEPENDENT DNA HELICASE SRS2"/>
    <property type="match status" value="1"/>
</dbReference>
<evidence type="ECO:0000256" key="8">
    <source>
        <dbReference type="ARBA" id="ARBA00034617"/>
    </source>
</evidence>
<keyword evidence="2 11" id="KW-0547">Nucleotide-binding</keyword>
<evidence type="ECO:0000256" key="11">
    <source>
        <dbReference type="PROSITE-ProRule" id="PRU00560"/>
    </source>
</evidence>
<dbReference type="AlphaFoldDB" id="A0A1F6YWS7"/>
<dbReference type="GO" id="GO:0043138">
    <property type="term" value="F:3'-5' DNA helicase activity"/>
    <property type="evidence" value="ECO:0007669"/>
    <property type="project" value="UniProtKB-EC"/>
</dbReference>
<dbReference type="InterPro" id="IPR013986">
    <property type="entry name" value="DExx_box_DNA_helicase_dom_sf"/>
</dbReference>
<dbReference type="Gene3D" id="3.40.50.300">
    <property type="entry name" value="P-loop containing nucleotide triphosphate hydrolases"/>
    <property type="match status" value="2"/>
</dbReference>
<evidence type="ECO:0000256" key="6">
    <source>
        <dbReference type="ARBA" id="ARBA00023125"/>
    </source>
</evidence>
<dbReference type="GO" id="GO:0003677">
    <property type="term" value="F:DNA binding"/>
    <property type="evidence" value="ECO:0007669"/>
    <property type="project" value="UniProtKB-KW"/>
</dbReference>
<dbReference type="EMBL" id="MFWE01000002">
    <property type="protein sequence ID" value="OGJ10816.1"/>
    <property type="molecule type" value="Genomic_DNA"/>
</dbReference>
<dbReference type="CDD" id="cd17932">
    <property type="entry name" value="DEXQc_UvrD"/>
    <property type="match status" value="1"/>
</dbReference>